<keyword evidence="2" id="KW-1185">Reference proteome</keyword>
<evidence type="ECO:0000313" key="1">
    <source>
        <dbReference type="EMBL" id="GBP26561.1"/>
    </source>
</evidence>
<dbReference type="AlphaFoldDB" id="A0A4C1UJA7"/>
<organism evidence="1 2">
    <name type="scientific">Eumeta variegata</name>
    <name type="common">Bagworm moth</name>
    <name type="synonym">Eumeta japonica</name>
    <dbReference type="NCBI Taxonomy" id="151549"/>
    <lineage>
        <taxon>Eukaryota</taxon>
        <taxon>Metazoa</taxon>
        <taxon>Ecdysozoa</taxon>
        <taxon>Arthropoda</taxon>
        <taxon>Hexapoda</taxon>
        <taxon>Insecta</taxon>
        <taxon>Pterygota</taxon>
        <taxon>Neoptera</taxon>
        <taxon>Endopterygota</taxon>
        <taxon>Lepidoptera</taxon>
        <taxon>Glossata</taxon>
        <taxon>Ditrysia</taxon>
        <taxon>Tineoidea</taxon>
        <taxon>Psychidae</taxon>
        <taxon>Oiketicinae</taxon>
        <taxon>Eumeta</taxon>
    </lineage>
</organism>
<dbReference type="EMBL" id="BGZK01000181">
    <property type="protein sequence ID" value="GBP26561.1"/>
    <property type="molecule type" value="Genomic_DNA"/>
</dbReference>
<gene>
    <name evidence="1" type="ORF">EVAR_86064_1</name>
</gene>
<protein>
    <submittedName>
        <fullName evidence="1">Uncharacterized protein</fullName>
    </submittedName>
</protein>
<dbReference type="Proteomes" id="UP000299102">
    <property type="component" value="Unassembled WGS sequence"/>
</dbReference>
<reference evidence="1 2" key="1">
    <citation type="journal article" date="2019" name="Commun. Biol.">
        <title>The bagworm genome reveals a unique fibroin gene that provides high tensile strength.</title>
        <authorList>
            <person name="Kono N."/>
            <person name="Nakamura H."/>
            <person name="Ohtoshi R."/>
            <person name="Tomita M."/>
            <person name="Numata K."/>
            <person name="Arakawa K."/>
        </authorList>
    </citation>
    <scope>NUCLEOTIDE SEQUENCE [LARGE SCALE GENOMIC DNA]</scope>
</reference>
<name>A0A4C1UJA7_EUMVA</name>
<proteinExistence type="predicted"/>
<sequence>MDARRLGTANRLMSDFYRPTLWGLTFVRFCKSNGPRYAVKKSDIFNFPASDARDAPAVVIQRVIVPVLVFRCFLLRDDVHKKKAPTACQSSSSSAVTLAQGHRRRGRVPSKSHALEESVTGGISLKILF</sequence>
<evidence type="ECO:0000313" key="2">
    <source>
        <dbReference type="Proteomes" id="UP000299102"/>
    </source>
</evidence>
<accession>A0A4C1UJA7</accession>
<comment type="caution">
    <text evidence="1">The sequence shown here is derived from an EMBL/GenBank/DDBJ whole genome shotgun (WGS) entry which is preliminary data.</text>
</comment>